<dbReference type="PhylomeDB" id="A0A060T526"/>
<dbReference type="PANTHER" id="PTHR13799:SF13">
    <property type="entry name" value="NIF3-LIKE PROTEIN 1"/>
    <property type="match status" value="1"/>
</dbReference>
<protein>
    <submittedName>
        <fullName evidence="3">ARAD1B04466p</fullName>
    </submittedName>
</protein>
<dbReference type="Pfam" id="PF01784">
    <property type="entry name" value="DUF34_NIF3"/>
    <property type="match status" value="1"/>
</dbReference>
<name>A0A060T526_BLAAD</name>
<reference evidence="3" key="1">
    <citation type="submission" date="2014-02" db="EMBL/GenBank/DDBJ databases">
        <authorList>
            <person name="Genoscope - CEA"/>
        </authorList>
    </citation>
    <scope>NUCLEOTIDE SEQUENCE</scope>
    <source>
        <strain evidence="3">LS3</strain>
    </source>
</reference>
<evidence type="ECO:0000256" key="2">
    <source>
        <dbReference type="PIRSR" id="PIRSR602678-1"/>
    </source>
</evidence>
<dbReference type="SUPFAM" id="SSF102705">
    <property type="entry name" value="NIF3 (NGG1p interacting factor 3)-like"/>
    <property type="match status" value="1"/>
</dbReference>
<gene>
    <name evidence="3" type="ORF">GNLVRS02_ARAD1B04466g</name>
</gene>
<accession>A0A060T526</accession>
<proteinExistence type="inferred from homology"/>
<evidence type="ECO:0000313" key="3">
    <source>
        <dbReference type="EMBL" id="CDP36063.1"/>
    </source>
</evidence>
<organism evidence="3">
    <name type="scientific">Blastobotrys adeninivorans</name>
    <name type="common">Yeast</name>
    <name type="synonym">Arxula adeninivorans</name>
    <dbReference type="NCBI Taxonomy" id="409370"/>
    <lineage>
        <taxon>Eukaryota</taxon>
        <taxon>Fungi</taxon>
        <taxon>Dikarya</taxon>
        <taxon>Ascomycota</taxon>
        <taxon>Saccharomycotina</taxon>
        <taxon>Dipodascomycetes</taxon>
        <taxon>Dipodascales</taxon>
        <taxon>Trichomonascaceae</taxon>
        <taxon>Blastobotrys</taxon>
    </lineage>
</organism>
<dbReference type="PANTHER" id="PTHR13799">
    <property type="entry name" value="NGG1 INTERACTING FACTOR 3"/>
    <property type="match status" value="1"/>
</dbReference>
<sequence length="293" mass="31402">MASQRAVNVIKNAIEKLYPKELADSSWDNTGLILGAALDDDNGSNGSNGSDKEPLSVLLTIDLTASVCAEALEKKSSMVMAYHPFIFRGLKSITTNDPQQKSLLRLARAGISVYCPHTAVDAAVGGVNDWLATALSEGKEESRVAVEKTTSTIPEHANGGMGRLITLSQPTTVSELVSRAKKALGIPHVQVALAPQHRNNDKLVKSIAICAGSGGSLLRGVQADLHFTGELGHHEALYLVETGTSAIVCGHSNTERGYLKEFREKLLKQLQQDYNGPVSVDISQTDRDPLETF</sequence>
<dbReference type="NCBIfam" id="TIGR00486">
    <property type="entry name" value="YbgI_SA1388"/>
    <property type="match status" value="1"/>
</dbReference>
<dbReference type="FunFam" id="3.40.1390.30:FF:000001">
    <property type="entry name" value="GTP cyclohydrolase 1 type 2"/>
    <property type="match status" value="1"/>
</dbReference>
<dbReference type="InterPro" id="IPR002678">
    <property type="entry name" value="DUF34/NIF3"/>
</dbReference>
<feature type="binding site" evidence="2">
    <location>
        <position position="251"/>
    </location>
    <ligand>
        <name>a divalent metal cation</name>
        <dbReference type="ChEBI" id="CHEBI:60240"/>
        <label>1</label>
    </ligand>
</feature>
<feature type="binding site" evidence="2">
    <location>
        <position position="121"/>
    </location>
    <ligand>
        <name>a divalent metal cation</name>
        <dbReference type="ChEBI" id="CHEBI:60240"/>
        <label>1</label>
    </ligand>
</feature>
<dbReference type="GO" id="GO:0046872">
    <property type="term" value="F:metal ion binding"/>
    <property type="evidence" value="ECO:0007669"/>
    <property type="project" value="UniProtKB-KW"/>
</dbReference>
<keyword evidence="2" id="KW-0479">Metal-binding</keyword>
<feature type="binding site" evidence="2">
    <location>
        <position position="83"/>
    </location>
    <ligand>
        <name>a divalent metal cation</name>
        <dbReference type="ChEBI" id="CHEBI:60240"/>
        <label>1</label>
    </ligand>
</feature>
<dbReference type="GO" id="GO:0005739">
    <property type="term" value="C:mitochondrion"/>
    <property type="evidence" value="ECO:0007669"/>
    <property type="project" value="TreeGrafter"/>
</dbReference>
<dbReference type="EMBL" id="HG937692">
    <property type="protein sequence ID" value="CDP36063.1"/>
    <property type="molecule type" value="Genomic_DNA"/>
</dbReference>
<dbReference type="AlphaFoldDB" id="A0A060T526"/>
<dbReference type="InterPro" id="IPR036069">
    <property type="entry name" value="DUF34/NIF3_sf"/>
</dbReference>
<comment type="similarity">
    <text evidence="1">Belongs to the GTP cyclohydrolase I type 2/NIF3 family.</text>
</comment>
<dbReference type="Gene3D" id="3.40.1390.30">
    <property type="entry name" value="NIF3 (NGG1p interacting factor 3)-like"/>
    <property type="match status" value="1"/>
</dbReference>
<evidence type="ECO:0000256" key="1">
    <source>
        <dbReference type="ARBA" id="ARBA00006964"/>
    </source>
</evidence>
<feature type="binding site" evidence="2">
    <location>
        <position position="255"/>
    </location>
    <ligand>
        <name>a divalent metal cation</name>
        <dbReference type="ChEBI" id="CHEBI:60240"/>
        <label>1</label>
    </ligand>
</feature>
<reference evidence="3" key="2">
    <citation type="submission" date="2014-06" db="EMBL/GenBank/DDBJ databases">
        <title>The complete genome of Blastobotrys (Arxula) adeninivorans LS3 - a yeast of biotechnological interest.</title>
        <authorList>
            <person name="Kunze G."/>
            <person name="Gaillardin C."/>
            <person name="Czernicka M."/>
            <person name="Durrens P."/>
            <person name="Martin T."/>
            <person name="Boer E."/>
            <person name="Gabaldon T."/>
            <person name="Cruz J."/>
            <person name="Talla E."/>
            <person name="Marck C."/>
            <person name="Goffeau A."/>
            <person name="Barbe V."/>
            <person name="Baret P."/>
            <person name="Baronian K."/>
            <person name="Beier S."/>
            <person name="Bleykasten C."/>
            <person name="Bode R."/>
            <person name="Casaregola S."/>
            <person name="Despons L."/>
            <person name="Fairhead C."/>
            <person name="Giersberg M."/>
            <person name="Gierski P."/>
            <person name="Hahnel U."/>
            <person name="Hartmann A."/>
            <person name="Jankowska D."/>
            <person name="Jubin C."/>
            <person name="Jung P."/>
            <person name="Lafontaine I."/>
            <person name="Leh-Louis V."/>
            <person name="Lemaire M."/>
            <person name="Marcet-Houben M."/>
            <person name="Mascher M."/>
            <person name="Morel G."/>
            <person name="Richard G.-F."/>
            <person name="Riechen J."/>
            <person name="Sacerdot C."/>
            <person name="Sarkar A."/>
            <person name="Savel G."/>
            <person name="Schacherer J."/>
            <person name="Sherman D."/>
            <person name="Straub M.-L."/>
            <person name="Stein N."/>
            <person name="Thierry A."/>
            <person name="Trautwein-Schult A."/>
            <person name="Westhof E."/>
            <person name="Worch S."/>
            <person name="Dujon B."/>
            <person name="Souciet J.-L."/>
            <person name="Wincker P."/>
            <person name="Scholz U."/>
            <person name="Neuveglise N."/>
        </authorList>
    </citation>
    <scope>NUCLEOTIDE SEQUENCE</scope>
    <source>
        <strain evidence="3">LS3</strain>
    </source>
</reference>